<accession>A0A699GGT5</accession>
<dbReference type="CDD" id="cd09272">
    <property type="entry name" value="RNase_HI_RT_Ty1"/>
    <property type="match status" value="1"/>
</dbReference>
<feature type="domain" description="Reverse transcriptase Ty1/copia-type" evidence="3">
    <location>
        <begin position="898"/>
        <end position="1011"/>
    </location>
</feature>
<evidence type="ECO:0000256" key="1">
    <source>
        <dbReference type="SAM" id="Coils"/>
    </source>
</evidence>
<feature type="domain" description="Retroviral polymerase SH3-like" evidence="4">
    <location>
        <begin position="610"/>
        <end position="649"/>
    </location>
</feature>
<sequence length="1684" mass="193937">MSMQEELNQFKKNDVWELVPNLMDMTIIGTKWVYRNKLDENGVVIRNKARLVAQGYNQQEGIDYDETYAPIARLESIRILLAYACALDFKLYQMDVKSTPLNGFINEEVYVAQPSGFIDFIKPNYVHRLKKALYGLKQAPKAWYDRLKSFLIKHDYSMRMVDNTLFTKNKDSNLIIVQLYVDDIIFGSTRQEMCDDFAKIMHDEFEMSMMGELNFFLGLQIKQLDDRIFFNQSKYIKEMLKKFGLEDSKPMKYVYRKQTHERRRSVCLRACFQEDPKTSHLEAVKCIFRYIKGTTNLGLWYPKGSGIETIVYANSDHVGDYVDRKSTNGVCTFMGCCLTLWFLKKQTALAISITEAEYVSAKNACQQALCMKQALVDYVVRLDDIPIMCDNKGAIDLIKNPVQHSRTKHIEIRHHFLRDNVQKGNISIEKVSSEQNIADIPTKLLKRLFPPLKSDLSSTGLEDLFNEPKTKKSKDKSNEVEPESVRKHSDALIIKDGVSDDEEEEVENHEVKPSINRINFVKDTTDNNPKETVKTGDQPKQNTHRKRVLKNSYPNKKVKKVNTAKPKAAVNAAKAKEIYNAVKGKWIIKKLIGEMLPLEEIRKGRKITDKGKFDGKADEGFFVGYSLNSKAFRVFNSRTMIVEENLHVRKKKEPEKYYILLPLYTVDSPFSSTSKSSQDTKLQPSNDGAKRVDEDLSKENECNAQGDEDSTNNTNRVNTVTSNINAASSSGVNAIGTNISIDLPLDPHMPLLEDISIFEDSHDDEDVFSAEADFHNLDSTFQDTPQTRRMSKNLEEHGLVGTVIPRTDNKDLQNSLFAYFLSQLEPKKVLQALKDPSWIETMQEELLQFKLQNVWTLVDLPQGKRTIGSNWVFRNKMDERGIIIRNKARLVARGHTQEEDFIVYQMDVNSTFLYGKIEEEVYVCQPPRFEDLDFPDKVYKVEKTFYGLHQALRAWYETMSTYLLDSGFKRGHIDKTLFIKRNKGDILLVQVYVDDIIFGSTKKEMLKQKKEGIFIYQDKYVAEILKKFRFSDMEKASTPMETSKPLLKDKDGEEVDYKKHTMVANSTTEAEYVAASSCCGQESEYGGGGIFAGKFVKGVLCGSWGFTVWQIKTVNDDVRLQALIDGKKFVNTEASIRHDLKLNDAEAFFSPQWKFFIHTILQCISAKTTSWNEFSSTMASAIICLANNQKFNFSKYILDNLKKNLEAGVPFYMFPRHTHSRCTIIPQNHKKHKPRRKERKETKVSPTELHTKDHVPTTSNDPLPRGEDSMQIKELMVLCTNSSNKVLDLENKVIEMKSSHKAKIAELKSRVEKLEEENKSLTKKLKSFNTKVESLAIKESVVDKEESSKQGRKIADIDANAEVITTAKIIVDEVKTASSELNVANEEPVSAAPTNITTAQPIAQARKNMMIYLKNMAGFKMDFFKGMSYEEIRPLFEEEYNKVQTLFKEGPEMDAKRIIAPRKEKVEKDQTVKKQKEIVPDDEDDVFVNVTHLSSKPPTTMDYKIYKEGKKEHFQIIRANGNHQMYLAFNTMLKNFDREDLKVLWKIVKDRFKESQPKKVLNVFLWYTLKVMFEHSVEDNVWKLQNGPKGLARMYPLTNYTLQQMFNKVRLQVDYKVEMAYDLLRLIFMENIKFRGGWLGYKVFIKLLLLVIIMKKTLNVSAVSAKSYCCQFKLMLLEEEVTTA</sequence>
<evidence type="ECO:0000259" key="3">
    <source>
        <dbReference type="Pfam" id="PF07727"/>
    </source>
</evidence>
<feature type="coiled-coil region" evidence="1">
    <location>
        <begin position="1297"/>
        <end position="1331"/>
    </location>
</feature>
<dbReference type="SUPFAM" id="SSF56672">
    <property type="entry name" value="DNA/RNA polymerases"/>
    <property type="match status" value="2"/>
</dbReference>
<dbReference type="InterPro" id="IPR013103">
    <property type="entry name" value="RVT_2"/>
</dbReference>
<feature type="region of interest" description="Disordered" evidence="2">
    <location>
        <begin position="459"/>
        <end position="546"/>
    </location>
</feature>
<feature type="compositionally biased region" description="Basic residues" evidence="2">
    <location>
        <begin position="1228"/>
        <end position="1238"/>
    </location>
</feature>
<comment type="caution">
    <text evidence="5">The sequence shown here is derived from an EMBL/GenBank/DDBJ whole genome shotgun (WGS) entry which is preliminary data.</text>
</comment>
<dbReference type="PANTHER" id="PTHR11439">
    <property type="entry name" value="GAG-POL-RELATED RETROTRANSPOSON"/>
    <property type="match status" value="1"/>
</dbReference>
<feature type="compositionally biased region" description="Basic and acidic residues" evidence="2">
    <location>
        <begin position="466"/>
        <end position="490"/>
    </location>
</feature>
<dbReference type="InterPro" id="IPR057670">
    <property type="entry name" value="SH3_retrovirus"/>
</dbReference>
<proteinExistence type="predicted"/>
<evidence type="ECO:0000313" key="5">
    <source>
        <dbReference type="EMBL" id="GEU28933.1"/>
    </source>
</evidence>
<evidence type="ECO:0000259" key="4">
    <source>
        <dbReference type="Pfam" id="PF25597"/>
    </source>
</evidence>
<keyword evidence="1" id="KW-0175">Coiled coil</keyword>
<feature type="region of interest" description="Disordered" evidence="2">
    <location>
        <begin position="670"/>
        <end position="716"/>
    </location>
</feature>
<feature type="compositionally biased region" description="Basic and acidic residues" evidence="2">
    <location>
        <begin position="523"/>
        <end position="534"/>
    </location>
</feature>
<name>A0A699GGT5_TANCI</name>
<feature type="domain" description="Reverse transcriptase Ty1/copia-type" evidence="3">
    <location>
        <begin position="13"/>
        <end position="251"/>
    </location>
</feature>
<dbReference type="Pfam" id="PF25597">
    <property type="entry name" value="SH3_retrovirus"/>
    <property type="match status" value="1"/>
</dbReference>
<evidence type="ECO:0000256" key="2">
    <source>
        <dbReference type="SAM" id="MobiDB-lite"/>
    </source>
</evidence>
<dbReference type="EMBL" id="BKCJ010000031">
    <property type="protein sequence ID" value="GEU28933.1"/>
    <property type="molecule type" value="Genomic_DNA"/>
</dbReference>
<reference evidence="5" key="1">
    <citation type="journal article" date="2019" name="Sci. Rep.">
        <title>Draft genome of Tanacetum cinerariifolium, the natural source of mosquito coil.</title>
        <authorList>
            <person name="Yamashiro T."/>
            <person name="Shiraishi A."/>
            <person name="Satake H."/>
            <person name="Nakayama K."/>
        </authorList>
    </citation>
    <scope>NUCLEOTIDE SEQUENCE</scope>
</reference>
<dbReference type="InterPro" id="IPR043502">
    <property type="entry name" value="DNA/RNA_pol_sf"/>
</dbReference>
<feature type="region of interest" description="Disordered" evidence="2">
    <location>
        <begin position="1225"/>
        <end position="1267"/>
    </location>
</feature>
<dbReference type="Pfam" id="PF07727">
    <property type="entry name" value="RVT_2"/>
    <property type="match status" value="2"/>
</dbReference>
<feature type="compositionally biased region" description="Basic and acidic residues" evidence="2">
    <location>
        <begin position="688"/>
        <end position="701"/>
    </location>
</feature>
<organism evidence="5">
    <name type="scientific">Tanacetum cinerariifolium</name>
    <name type="common">Dalmatian daisy</name>
    <name type="synonym">Chrysanthemum cinerariifolium</name>
    <dbReference type="NCBI Taxonomy" id="118510"/>
    <lineage>
        <taxon>Eukaryota</taxon>
        <taxon>Viridiplantae</taxon>
        <taxon>Streptophyta</taxon>
        <taxon>Embryophyta</taxon>
        <taxon>Tracheophyta</taxon>
        <taxon>Spermatophyta</taxon>
        <taxon>Magnoliopsida</taxon>
        <taxon>eudicotyledons</taxon>
        <taxon>Gunneridae</taxon>
        <taxon>Pentapetalae</taxon>
        <taxon>asterids</taxon>
        <taxon>campanulids</taxon>
        <taxon>Asterales</taxon>
        <taxon>Asteraceae</taxon>
        <taxon>Asteroideae</taxon>
        <taxon>Anthemideae</taxon>
        <taxon>Anthemidinae</taxon>
        <taxon>Tanacetum</taxon>
    </lineage>
</organism>
<feature type="compositionally biased region" description="Polar residues" evidence="2">
    <location>
        <begin position="670"/>
        <end position="686"/>
    </location>
</feature>
<protein>
    <submittedName>
        <fullName evidence="5">Copia protein</fullName>
    </submittedName>
</protein>
<feature type="compositionally biased region" description="Basic and acidic residues" evidence="2">
    <location>
        <begin position="1239"/>
        <end position="1255"/>
    </location>
</feature>
<gene>
    <name evidence="5" type="ORF">Tci_000911</name>
</gene>
<dbReference type="PANTHER" id="PTHR11439:SF483">
    <property type="entry name" value="PEPTIDE SYNTHASE GLIP-LIKE, PUTATIVE (AFU_ORTHOLOGUE AFUA_3G12920)-RELATED"/>
    <property type="match status" value="1"/>
</dbReference>